<organism evidence="1 2">
    <name type="scientific">Roseovarius tolerans</name>
    <dbReference type="NCBI Taxonomy" id="74031"/>
    <lineage>
        <taxon>Bacteria</taxon>
        <taxon>Pseudomonadati</taxon>
        <taxon>Pseudomonadota</taxon>
        <taxon>Alphaproteobacteria</taxon>
        <taxon>Rhodobacterales</taxon>
        <taxon>Roseobacteraceae</taxon>
        <taxon>Roseovarius</taxon>
    </lineage>
</organism>
<protein>
    <submittedName>
        <fullName evidence="1">Uncharacterized protein</fullName>
    </submittedName>
</protein>
<dbReference type="RefSeq" id="WP_074786799.1">
    <property type="nucleotide sequence ID" value="NZ_FOBO01000011.1"/>
</dbReference>
<sequence length="278" mass="32001">MRLEPWGTCVYCDGPPDGSIEHIIPESLNGRMELPNATCADCKQVINREIETPLMGFHYKNSRNRHGYRSKRRGAKNKSIIKGNHFYFLANRSIPPFQKAIPMFAEVNPMTDVIYTYRIPKFLEGCCEYKENSIAVNFPWALRDVDKAEQKLRAGDQFVTSVKRQTPVFQASLMQRLIAKIACGAYCGLLRIAGHEGIRSIVLNGPEKINNPFIRSAPLECFPMKTREIRFFNRIEHGVNILYCAMNILPEEIPHIYFCRVQLEDINYQIDQSFDYGL</sequence>
<dbReference type="AlphaFoldDB" id="A0A1H8DBL9"/>
<proteinExistence type="predicted"/>
<gene>
    <name evidence="1" type="ORF">SAMN04488077_11168</name>
</gene>
<dbReference type="Proteomes" id="UP000182160">
    <property type="component" value="Unassembled WGS sequence"/>
</dbReference>
<evidence type="ECO:0000313" key="2">
    <source>
        <dbReference type="Proteomes" id="UP000182160"/>
    </source>
</evidence>
<name>A0A1H8DBL9_9RHOB</name>
<evidence type="ECO:0000313" key="1">
    <source>
        <dbReference type="EMBL" id="SEN04649.1"/>
    </source>
</evidence>
<dbReference type="EMBL" id="FOBO01000011">
    <property type="protein sequence ID" value="SEN04649.1"/>
    <property type="molecule type" value="Genomic_DNA"/>
</dbReference>
<accession>A0A1H8DBL9</accession>
<reference evidence="1 2" key="1">
    <citation type="submission" date="2016-10" db="EMBL/GenBank/DDBJ databases">
        <authorList>
            <person name="de Groot N.N."/>
        </authorList>
    </citation>
    <scope>NUCLEOTIDE SEQUENCE [LARGE SCALE GENOMIC DNA]</scope>
    <source>
        <strain evidence="1 2">DSM 11457</strain>
    </source>
</reference>